<dbReference type="PANTHER" id="PTHR10772">
    <property type="entry name" value="10 KDA HEAT SHOCK PROTEIN"/>
    <property type="match status" value="1"/>
</dbReference>
<feature type="compositionally biased region" description="Acidic residues" evidence="3">
    <location>
        <begin position="17"/>
        <end position="30"/>
    </location>
</feature>
<evidence type="ECO:0000256" key="3">
    <source>
        <dbReference type="SAM" id="MobiDB-lite"/>
    </source>
</evidence>
<dbReference type="CDD" id="cd00320">
    <property type="entry name" value="cpn10"/>
    <property type="match status" value="1"/>
</dbReference>
<sequence length="381" mass="42098">MVNPRQSFSSSEAETEKTEEEEDDGGEDIEATVYTSIKPLGDRVLVKIKEAEEKTMGGILLPSTAQGGEVVAVGERRTIGKNKIVTDVGLLFVTEPVKVDASTIAISCWRGKNSFGIMVTSADCQELLERLAERTPKTEGGSVNGSNGRVVLKLWRLCGLRFMEDVLLGKRSDHTKKMTAELSDTSRSGTQVASPELKMPGFPGVHSIELQEGELSTLNIKRAKGYHWNLPAPPLPPGATEIESSDSNVTQRSQSWRLWIWFEGKGELRAWLVVEKLRGATEEEGEVEVKNRRELRDGFGELLLLEKRLIEEDEGWRLDVMVMTSGDQEILLSLEHDSQGFTIARAGDNIAIAFQETDAYQVMSGGVLCHPDYPVSLAKHK</sequence>
<evidence type="ECO:0000313" key="5">
    <source>
        <dbReference type="EMBL" id="KAF2582767.1"/>
    </source>
</evidence>
<dbReference type="GO" id="GO:0046872">
    <property type="term" value="F:metal ion binding"/>
    <property type="evidence" value="ECO:0007669"/>
    <property type="project" value="TreeGrafter"/>
</dbReference>
<dbReference type="GO" id="GO:0051082">
    <property type="term" value="F:unfolded protein binding"/>
    <property type="evidence" value="ECO:0007669"/>
    <property type="project" value="TreeGrafter"/>
</dbReference>
<dbReference type="GO" id="GO:0009507">
    <property type="term" value="C:chloroplast"/>
    <property type="evidence" value="ECO:0007669"/>
    <property type="project" value="TreeGrafter"/>
</dbReference>
<protein>
    <recommendedName>
        <fullName evidence="4">RNA cytosine-C(5)-methyltransferase NSUN2-like PUA domain-containing protein</fullName>
    </recommendedName>
</protein>
<dbReference type="Pfam" id="PF25378">
    <property type="entry name" value="PUA_NSUN2"/>
    <property type="match status" value="1"/>
</dbReference>
<comment type="caution">
    <text evidence="5">The sequence shown here is derived from an EMBL/GenBank/DDBJ whole genome shotgun (WGS) entry which is preliminary data.</text>
</comment>
<evidence type="ECO:0000259" key="4">
    <source>
        <dbReference type="Pfam" id="PF25378"/>
    </source>
</evidence>
<dbReference type="GO" id="GO:0044183">
    <property type="term" value="F:protein folding chaperone"/>
    <property type="evidence" value="ECO:0007669"/>
    <property type="project" value="InterPro"/>
</dbReference>
<reference evidence="5" key="1">
    <citation type="submission" date="2019-12" db="EMBL/GenBank/DDBJ databases">
        <title>Genome sequencing and annotation of Brassica cretica.</title>
        <authorList>
            <person name="Studholme D.J."/>
            <person name="Sarris P.F."/>
        </authorList>
    </citation>
    <scope>NUCLEOTIDE SEQUENCE</scope>
    <source>
        <strain evidence="5">PFS-001/15</strain>
        <tissue evidence="5">Leaf</tissue>
    </source>
</reference>
<dbReference type="SUPFAM" id="SSF50129">
    <property type="entry name" value="GroES-like"/>
    <property type="match status" value="1"/>
</dbReference>
<dbReference type="GO" id="GO:0051087">
    <property type="term" value="F:protein-folding chaperone binding"/>
    <property type="evidence" value="ECO:0007669"/>
    <property type="project" value="TreeGrafter"/>
</dbReference>
<dbReference type="InterPro" id="IPR011032">
    <property type="entry name" value="GroES-like_sf"/>
</dbReference>
<dbReference type="InterPro" id="IPR020818">
    <property type="entry name" value="Chaperonin_GroES"/>
</dbReference>
<dbReference type="SMART" id="SM00883">
    <property type="entry name" value="Cpn10"/>
    <property type="match status" value="1"/>
</dbReference>
<dbReference type="PROSITE" id="PS00681">
    <property type="entry name" value="CHAPERONINS_CPN10"/>
    <property type="match status" value="1"/>
</dbReference>
<dbReference type="InterPro" id="IPR037124">
    <property type="entry name" value="Chaperonin_GroES_sf"/>
</dbReference>
<dbReference type="GO" id="GO:0005524">
    <property type="term" value="F:ATP binding"/>
    <property type="evidence" value="ECO:0007669"/>
    <property type="project" value="InterPro"/>
</dbReference>
<dbReference type="EMBL" id="QGKW02001660">
    <property type="protein sequence ID" value="KAF2582767.1"/>
    <property type="molecule type" value="Genomic_DNA"/>
</dbReference>
<dbReference type="Gene3D" id="2.30.33.40">
    <property type="entry name" value="GroES chaperonin"/>
    <property type="match status" value="1"/>
</dbReference>
<dbReference type="PANTHER" id="PTHR10772:SF63">
    <property type="entry name" value="20 KDA CHAPERONIN, CHLOROPLASTIC"/>
    <property type="match status" value="1"/>
</dbReference>
<gene>
    <name evidence="5" type="ORF">F2Q68_00004004</name>
</gene>
<dbReference type="AlphaFoldDB" id="A0A8S9JMX5"/>
<organism evidence="5 6">
    <name type="scientific">Brassica cretica</name>
    <name type="common">Mustard</name>
    <dbReference type="NCBI Taxonomy" id="69181"/>
    <lineage>
        <taxon>Eukaryota</taxon>
        <taxon>Viridiplantae</taxon>
        <taxon>Streptophyta</taxon>
        <taxon>Embryophyta</taxon>
        <taxon>Tracheophyta</taxon>
        <taxon>Spermatophyta</taxon>
        <taxon>Magnoliopsida</taxon>
        <taxon>eudicotyledons</taxon>
        <taxon>Gunneridae</taxon>
        <taxon>Pentapetalae</taxon>
        <taxon>rosids</taxon>
        <taxon>malvids</taxon>
        <taxon>Brassicales</taxon>
        <taxon>Brassicaceae</taxon>
        <taxon>Brassiceae</taxon>
        <taxon>Brassica</taxon>
    </lineage>
</organism>
<feature type="compositionally biased region" description="Polar residues" evidence="3">
    <location>
        <begin position="1"/>
        <end position="11"/>
    </location>
</feature>
<accession>A0A8S9JMX5</accession>
<name>A0A8S9JMX5_BRACR</name>
<proteinExistence type="inferred from homology"/>
<dbReference type="Proteomes" id="UP000712281">
    <property type="component" value="Unassembled WGS sequence"/>
</dbReference>
<evidence type="ECO:0000313" key="6">
    <source>
        <dbReference type="Proteomes" id="UP000712281"/>
    </source>
</evidence>
<dbReference type="Pfam" id="PF00166">
    <property type="entry name" value="Cpn10"/>
    <property type="match status" value="1"/>
</dbReference>
<evidence type="ECO:0000256" key="1">
    <source>
        <dbReference type="ARBA" id="ARBA00006975"/>
    </source>
</evidence>
<feature type="domain" description="RNA cytosine-C(5)-methyltransferase NSUN2-like PUA" evidence="4">
    <location>
        <begin position="99"/>
        <end position="132"/>
    </location>
</feature>
<dbReference type="InterPro" id="IPR057286">
    <property type="entry name" value="PUA_NSUN2"/>
</dbReference>
<comment type="similarity">
    <text evidence="1">Belongs to the GroES chaperonin family.</text>
</comment>
<keyword evidence="2" id="KW-0143">Chaperone</keyword>
<evidence type="ECO:0000256" key="2">
    <source>
        <dbReference type="ARBA" id="ARBA00023186"/>
    </source>
</evidence>
<dbReference type="GO" id="GO:0005739">
    <property type="term" value="C:mitochondrion"/>
    <property type="evidence" value="ECO:0007669"/>
    <property type="project" value="TreeGrafter"/>
</dbReference>
<feature type="region of interest" description="Disordered" evidence="3">
    <location>
        <begin position="1"/>
        <end position="30"/>
    </location>
</feature>
<dbReference type="InterPro" id="IPR018369">
    <property type="entry name" value="Chaprnonin_Cpn10_CS"/>
</dbReference>